<dbReference type="Gene3D" id="3.40.50.2000">
    <property type="entry name" value="Glycogen Phosphorylase B"/>
    <property type="match status" value="2"/>
</dbReference>
<name>A0ABW8JPD1_9GAMM</name>
<dbReference type="RefSeq" id="WP_404630085.1">
    <property type="nucleotide sequence ID" value="NZ_JADIKM010000001.1"/>
</dbReference>
<evidence type="ECO:0000313" key="3">
    <source>
        <dbReference type="EMBL" id="MFK2902971.1"/>
    </source>
</evidence>
<dbReference type="EMBL" id="JADIKM010000001">
    <property type="protein sequence ID" value="MFK2902971.1"/>
    <property type="molecule type" value="Genomic_DNA"/>
</dbReference>
<dbReference type="PANTHER" id="PTHR12526">
    <property type="entry name" value="GLYCOSYLTRANSFERASE"/>
    <property type="match status" value="1"/>
</dbReference>
<sequence>MRIALVITSLGVAGAERLVVDLADRFASLGHAVLLVHLTGTAEVVPRHPDVTVLGMGMNRSPLSLLIALRSVRRSLKAFRPDLVNSHLVHASLFARLLRLTLPMPRLVSSAHNMNEGGGRMRMWAYRLTDWLVDISTNVSDEAVAAFVAQGAVKPGRMVTMHNGIDVAKFHFLPKARVQERRALGCTDRKLLLAVGRLHALKDYPNLIRAFAQVKGQVPGVVLAIAGEGPLRAELEALVRSLGLVDDVRFLGVRHDVPELMSACDVFVLSSESEGFGLVVAEAMACGRVVVATDCGGVREVVGDAGLLVPPRDPEQLAAAILHALALRPAVTAVMAQQARQRIERLYSLDTAAKKWLALYQSPSLPSA</sequence>
<organism evidence="3 4">
    <name type="scientific">Dyella ginsengisoli</name>
    <dbReference type="NCBI Taxonomy" id="363848"/>
    <lineage>
        <taxon>Bacteria</taxon>
        <taxon>Pseudomonadati</taxon>
        <taxon>Pseudomonadota</taxon>
        <taxon>Gammaproteobacteria</taxon>
        <taxon>Lysobacterales</taxon>
        <taxon>Rhodanobacteraceae</taxon>
        <taxon>Dyella</taxon>
    </lineage>
</organism>
<accession>A0ABW8JPD1</accession>
<dbReference type="Pfam" id="PF13439">
    <property type="entry name" value="Glyco_transf_4"/>
    <property type="match status" value="1"/>
</dbReference>
<dbReference type="PANTHER" id="PTHR12526:SF638">
    <property type="entry name" value="SPORE COAT PROTEIN SA"/>
    <property type="match status" value="1"/>
</dbReference>
<evidence type="ECO:0000259" key="2">
    <source>
        <dbReference type="Pfam" id="PF13439"/>
    </source>
</evidence>
<dbReference type="SUPFAM" id="SSF53756">
    <property type="entry name" value="UDP-Glycosyltransferase/glycogen phosphorylase"/>
    <property type="match status" value="1"/>
</dbReference>
<feature type="domain" description="Glycosyltransferase subfamily 4-like N-terminal" evidence="2">
    <location>
        <begin position="13"/>
        <end position="168"/>
    </location>
</feature>
<dbReference type="Proteomes" id="UP001620460">
    <property type="component" value="Unassembled WGS sequence"/>
</dbReference>
<dbReference type="InterPro" id="IPR028098">
    <property type="entry name" value="Glyco_trans_4-like_N"/>
</dbReference>
<evidence type="ECO:0000259" key="1">
    <source>
        <dbReference type="Pfam" id="PF00534"/>
    </source>
</evidence>
<proteinExistence type="predicted"/>
<dbReference type="Pfam" id="PF00534">
    <property type="entry name" value="Glycos_transf_1"/>
    <property type="match status" value="1"/>
</dbReference>
<reference evidence="3 4" key="1">
    <citation type="submission" date="2020-10" db="EMBL/GenBank/DDBJ databases">
        <title>Phylogeny of dyella-like bacteria.</title>
        <authorList>
            <person name="Fu J."/>
        </authorList>
    </citation>
    <scope>NUCLEOTIDE SEQUENCE [LARGE SCALE GENOMIC DNA]</scope>
    <source>
        <strain evidence="3 4">Gsoil3046</strain>
    </source>
</reference>
<gene>
    <name evidence="3" type="ORF">ISP17_03275</name>
</gene>
<feature type="domain" description="Glycosyl transferase family 1" evidence="1">
    <location>
        <begin position="187"/>
        <end position="341"/>
    </location>
</feature>
<dbReference type="InterPro" id="IPR001296">
    <property type="entry name" value="Glyco_trans_1"/>
</dbReference>
<protein>
    <submittedName>
        <fullName evidence="3">Glycosyltransferase</fullName>
    </submittedName>
</protein>
<comment type="caution">
    <text evidence="3">The sequence shown here is derived from an EMBL/GenBank/DDBJ whole genome shotgun (WGS) entry which is preliminary data.</text>
</comment>
<keyword evidence="4" id="KW-1185">Reference proteome</keyword>
<evidence type="ECO:0000313" key="4">
    <source>
        <dbReference type="Proteomes" id="UP001620460"/>
    </source>
</evidence>